<sequence length="149" mass="15706">MNKGFTIVEILITMAIAVILIGFTTFSLLGLRFQTAMNTTVNSLSTDLRTQQLLTMTGEATTGAGIYFMTDSYVLFSGPAYNPASGANLTVRLNGGLVISQTSFPSQAILFAPGSGEATQAGTITIEDQANHEGKTFSINKLGTVTDVL</sequence>
<dbReference type="InterPro" id="IPR045584">
    <property type="entry name" value="Pilin-like"/>
</dbReference>
<dbReference type="InterPro" id="IPR012902">
    <property type="entry name" value="N_methyl_site"/>
</dbReference>
<dbReference type="NCBIfam" id="TIGR02532">
    <property type="entry name" value="IV_pilin_GFxxxE"/>
    <property type="match status" value="1"/>
</dbReference>
<dbReference type="STRING" id="1798377.A2872_03645"/>
<reference evidence="2 3" key="1">
    <citation type="journal article" date="2016" name="Nat. Commun.">
        <title>Thousands of microbial genomes shed light on interconnected biogeochemical processes in an aquifer system.</title>
        <authorList>
            <person name="Anantharaman K."/>
            <person name="Brown C.T."/>
            <person name="Hug L.A."/>
            <person name="Sharon I."/>
            <person name="Castelle C.J."/>
            <person name="Probst A.J."/>
            <person name="Thomas B.C."/>
            <person name="Singh A."/>
            <person name="Wilkins M.J."/>
            <person name="Karaoz U."/>
            <person name="Brodie E.L."/>
            <person name="Williams K.H."/>
            <person name="Hubbard S.S."/>
            <person name="Banfield J.F."/>
        </authorList>
    </citation>
    <scope>NUCLEOTIDE SEQUENCE [LARGE SCALE GENOMIC DNA]</scope>
</reference>
<evidence type="ECO:0008006" key="4">
    <source>
        <dbReference type="Google" id="ProtNLM"/>
    </source>
</evidence>
<keyword evidence="1" id="KW-0472">Membrane</keyword>
<feature type="transmembrane region" description="Helical" evidence="1">
    <location>
        <begin position="6"/>
        <end position="29"/>
    </location>
</feature>
<evidence type="ECO:0000256" key="1">
    <source>
        <dbReference type="SAM" id="Phobius"/>
    </source>
</evidence>
<proteinExistence type="predicted"/>
<dbReference type="Pfam" id="PF07963">
    <property type="entry name" value="N_methyl"/>
    <property type="match status" value="1"/>
</dbReference>
<comment type="caution">
    <text evidence="2">The sequence shown here is derived from an EMBL/GenBank/DDBJ whole genome shotgun (WGS) entry which is preliminary data.</text>
</comment>
<gene>
    <name evidence="2" type="ORF">A2872_03645</name>
</gene>
<protein>
    <recommendedName>
        <fullName evidence="4">General secretion pathway GspH domain-containing protein</fullName>
    </recommendedName>
</protein>
<dbReference type="AlphaFoldDB" id="A0A1F5Z5C7"/>
<dbReference type="EMBL" id="MFJG01000007">
    <property type="protein sequence ID" value="OGG07387.1"/>
    <property type="molecule type" value="Genomic_DNA"/>
</dbReference>
<organism evidence="2 3">
    <name type="scientific">Candidatus Gottesmanbacteria bacterium RIFCSPHIGHO2_01_FULL_42_12</name>
    <dbReference type="NCBI Taxonomy" id="1798377"/>
    <lineage>
        <taxon>Bacteria</taxon>
        <taxon>Candidatus Gottesmaniibacteriota</taxon>
    </lineage>
</organism>
<evidence type="ECO:0000313" key="3">
    <source>
        <dbReference type="Proteomes" id="UP000178681"/>
    </source>
</evidence>
<accession>A0A1F5Z5C7</accession>
<evidence type="ECO:0000313" key="2">
    <source>
        <dbReference type="EMBL" id="OGG07387.1"/>
    </source>
</evidence>
<name>A0A1F5Z5C7_9BACT</name>
<dbReference type="SUPFAM" id="SSF54523">
    <property type="entry name" value="Pili subunits"/>
    <property type="match status" value="1"/>
</dbReference>
<keyword evidence="1" id="KW-1133">Transmembrane helix</keyword>
<keyword evidence="1" id="KW-0812">Transmembrane</keyword>
<dbReference type="Proteomes" id="UP000178681">
    <property type="component" value="Unassembled WGS sequence"/>
</dbReference>